<keyword evidence="1" id="KW-0812">Transmembrane</keyword>
<keyword evidence="3" id="KW-0255">Endonuclease</keyword>
<protein>
    <submittedName>
        <fullName evidence="3">Endonuclease/exonuclease/phosphatase family protein</fullName>
    </submittedName>
</protein>
<dbReference type="SUPFAM" id="SSF56219">
    <property type="entry name" value="DNase I-like"/>
    <property type="match status" value="1"/>
</dbReference>
<dbReference type="Gene3D" id="3.60.10.10">
    <property type="entry name" value="Endonuclease/exonuclease/phosphatase"/>
    <property type="match status" value="1"/>
</dbReference>
<reference evidence="3 4" key="1">
    <citation type="submission" date="2019-10" db="EMBL/GenBank/DDBJ databases">
        <title>Bifidobacterium from non-human primates.</title>
        <authorList>
            <person name="Modesto M."/>
        </authorList>
    </citation>
    <scope>NUCLEOTIDE SEQUENCE [LARGE SCALE GENOMIC DNA]</scope>
    <source>
        <strain evidence="3 4">TREC</strain>
    </source>
</reference>
<dbReference type="InterPro" id="IPR036691">
    <property type="entry name" value="Endo/exonu/phosph_ase_sf"/>
</dbReference>
<feature type="domain" description="Endonuclease/exonuclease/phosphatase" evidence="2">
    <location>
        <begin position="131"/>
        <end position="343"/>
    </location>
</feature>
<dbReference type="EMBL" id="WHZY01000002">
    <property type="protein sequence ID" value="NEG77809.1"/>
    <property type="molecule type" value="Genomic_DNA"/>
</dbReference>
<comment type="caution">
    <text evidence="3">The sequence shown here is derived from an EMBL/GenBank/DDBJ whole genome shotgun (WGS) entry which is preliminary data.</text>
</comment>
<keyword evidence="4" id="KW-1185">Reference proteome</keyword>
<proteinExistence type="predicted"/>
<keyword evidence="3" id="KW-0269">Exonuclease</keyword>
<dbReference type="AlphaFoldDB" id="A0A7K3TGJ2"/>
<evidence type="ECO:0000256" key="1">
    <source>
        <dbReference type="SAM" id="Phobius"/>
    </source>
</evidence>
<sequence>MVTTVWVLAFVCMLWVLLIRLPAGSEAHMPMPYMIALVPFMWIPLLAVAVWSAAVQAWAPMCLCLAWLTVACDSAIEYRMAKLPKWMAQPTPALKLPVGPSTEPMENAFRAARKAIEEAAEAGHAEDRRVMTLNCRYGRADAAAIVDAVRGRNIDVLALQECNDALVGRLNEAGLGAVMPYMQQGEGKATDNGGFNVLFTREEPVGRQLSAANIPAADVPAMTLMIAGREVTFASAHPKSPMRGCPDWSAGIIGLSVLAQEAIAEDHDVAVVMGDLNSQIEHPSFRMLLASGFRDASLTVANGRHTTFPSWLPWPRIELDHVLFTPGALPVDVESFVVPGTDHLALTATLRF</sequence>
<organism evidence="3 4">
    <name type="scientific">Bifidobacterium avesanii</name>
    <dbReference type="NCBI Taxonomy" id="1798157"/>
    <lineage>
        <taxon>Bacteria</taxon>
        <taxon>Bacillati</taxon>
        <taxon>Actinomycetota</taxon>
        <taxon>Actinomycetes</taxon>
        <taxon>Bifidobacteriales</taxon>
        <taxon>Bifidobacteriaceae</taxon>
        <taxon>Bifidobacterium</taxon>
    </lineage>
</organism>
<evidence type="ECO:0000313" key="3">
    <source>
        <dbReference type="EMBL" id="NEG77809.1"/>
    </source>
</evidence>
<dbReference type="GO" id="GO:0004519">
    <property type="term" value="F:endonuclease activity"/>
    <property type="evidence" value="ECO:0007669"/>
    <property type="project" value="UniProtKB-KW"/>
</dbReference>
<dbReference type="OrthoDB" id="2340043at2"/>
<dbReference type="Proteomes" id="UP000469763">
    <property type="component" value="Unassembled WGS sequence"/>
</dbReference>
<keyword evidence="1" id="KW-0472">Membrane</keyword>
<keyword evidence="1" id="KW-1133">Transmembrane helix</keyword>
<keyword evidence="3" id="KW-0540">Nuclease</keyword>
<evidence type="ECO:0000313" key="4">
    <source>
        <dbReference type="Proteomes" id="UP000469763"/>
    </source>
</evidence>
<dbReference type="InterPro" id="IPR005135">
    <property type="entry name" value="Endo/exonuclease/phosphatase"/>
</dbReference>
<dbReference type="Pfam" id="PF03372">
    <property type="entry name" value="Exo_endo_phos"/>
    <property type="match status" value="1"/>
</dbReference>
<dbReference type="RefSeq" id="WP_152349791.1">
    <property type="nucleotide sequence ID" value="NZ_WBSN01000003.1"/>
</dbReference>
<feature type="transmembrane region" description="Helical" evidence="1">
    <location>
        <begin position="6"/>
        <end position="23"/>
    </location>
</feature>
<dbReference type="GO" id="GO:0004527">
    <property type="term" value="F:exonuclease activity"/>
    <property type="evidence" value="ECO:0007669"/>
    <property type="project" value="UniProtKB-KW"/>
</dbReference>
<accession>A0A7K3TGJ2</accession>
<keyword evidence="3" id="KW-0378">Hydrolase</keyword>
<gene>
    <name evidence="3" type="ORF">GFD22_02185</name>
</gene>
<evidence type="ECO:0000259" key="2">
    <source>
        <dbReference type="Pfam" id="PF03372"/>
    </source>
</evidence>
<name>A0A7K3TGJ2_9BIFI</name>
<feature type="transmembrane region" description="Helical" evidence="1">
    <location>
        <begin position="30"/>
        <end position="51"/>
    </location>
</feature>